<keyword evidence="2" id="KW-1185">Reference proteome</keyword>
<comment type="caution">
    <text evidence="1">The sequence shown here is derived from an EMBL/GenBank/DDBJ whole genome shotgun (WGS) entry which is preliminary data.</text>
</comment>
<organism evidence="1 2">
    <name type="scientific">Labrys monachus</name>
    <dbReference type="NCBI Taxonomy" id="217067"/>
    <lineage>
        <taxon>Bacteria</taxon>
        <taxon>Pseudomonadati</taxon>
        <taxon>Pseudomonadota</taxon>
        <taxon>Alphaproteobacteria</taxon>
        <taxon>Hyphomicrobiales</taxon>
        <taxon>Xanthobacteraceae</taxon>
        <taxon>Labrys</taxon>
    </lineage>
</organism>
<dbReference type="RefSeq" id="WP_307426700.1">
    <property type="nucleotide sequence ID" value="NZ_JAUSVK010000001.1"/>
</dbReference>
<protein>
    <submittedName>
        <fullName evidence="1">Uncharacterized protein</fullName>
    </submittedName>
</protein>
<sequence length="82" mass="9054">MIDKRIMEMALAFKHHALEAEKNADDLIRSADGDARMALVGMIRAAGLFKLEAEMYRANVMTPAFAELLAELRGEANAPVLH</sequence>
<proteinExistence type="predicted"/>
<dbReference type="EMBL" id="JAUSVK010000001">
    <property type="protein sequence ID" value="MDQ0392588.1"/>
    <property type="molecule type" value="Genomic_DNA"/>
</dbReference>
<evidence type="ECO:0000313" key="2">
    <source>
        <dbReference type="Proteomes" id="UP001237448"/>
    </source>
</evidence>
<evidence type="ECO:0000313" key="1">
    <source>
        <dbReference type="EMBL" id="MDQ0392588.1"/>
    </source>
</evidence>
<name>A0ABU0FDB0_9HYPH</name>
<reference evidence="1 2" key="1">
    <citation type="submission" date="2023-07" db="EMBL/GenBank/DDBJ databases">
        <title>Genomic Encyclopedia of Type Strains, Phase IV (KMG-IV): sequencing the most valuable type-strain genomes for metagenomic binning, comparative biology and taxonomic classification.</title>
        <authorList>
            <person name="Goeker M."/>
        </authorList>
    </citation>
    <scope>NUCLEOTIDE SEQUENCE [LARGE SCALE GENOMIC DNA]</scope>
    <source>
        <strain evidence="1 2">DSM 5896</strain>
    </source>
</reference>
<gene>
    <name evidence="1" type="ORF">J3R73_002380</name>
</gene>
<dbReference type="Proteomes" id="UP001237448">
    <property type="component" value="Unassembled WGS sequence"/>
</dbReference>
<accession>A0ABU0FDB0</accession>